<reference evidence="1" key="1">
    <citation type="submission" date="2022-08" db="EMBL/GenBank/DDBJ databases">
        <title>Genome Sequence of Fusarium decemcellulare.</title>
        <authorList>
            <person name="Buettner E."/>
        </authorList>
    </citation>
    <scope>NUCLEOTIDE SEQUENCE</scope>
    <source>
        <strain evidence="1">Babe19</strain>
    </source>
</reference>
<name>A0ACC1RQ86_9HYPO</name>
<evidence type="ECO:0000313" key="2">
    <source>
        <dbReference type="Proteomes" id="UP001148629"/>
    </source>
</evidence>
<accession>A0ACC1RQ86</accession>
<organism evidence="1 2">
    <name type="scientific">Fusarium decemcellulare</name>
    <dbReference type="NCBI Taxonomy" id="57161"/>
    <lineage>
        <taxon>Eukaryota</taxon>
        <taxon>Fungi</taxon>
        <taxon>Dikarya</taxon>
        <taxon>Ascomycota</taxon>
        <taxon>Pezizomycotina</taxon>
        <taxon>Sordariomycetes</taxon>
        <taxon>Hypocreomycetidae</taxon>
        <taxon>Hypocreales</taxon>
        <taxon>Nectriaceae</taxon>
        <taxon>Fusarium</taxon>
        <taxon>Fusarium decemcellulare species complex</taxon>
    </lineage>
</organism>
<sequence>MKFNWLLLPLILAFIHGALPAVVKVETAQADWDMTKPLNGFSFERAKALKAKTKTTHHSSPRMSRLKPLATKRQVYPRSALSLLTRPRHTAAGNVAAGHFQNISAVGGFSTQYAIQCTWDDTALWLIFDTGGSDTWATKSGFRCEDNLGNKHDQASCGFGTPLISGFGHEELREVHFHRKYGSGEDISGPMGLSDISCGGVSVYKQQVGLANRTYWHGNNVTVGVLGLAYPSLTSSYLGGPKDETEWNNFPYTPWLTHAIAQGSIDPVFSIAINRNLSDGVLAWGGLPPMDWKYESFAVTDLIVAKLVDREKTAWEPSFYTIVPDGLTWGSTTDTTKYPYIIETGTTMIHVPPPLAESIARAFQPPAVYLYQWGSYFAPCDSIPPRFAVIISGVRFWINSADLIYKDLVDPVTGHCAIAISSGGPGPYILGDAFLQNVLAVFDVGSAEMRFYSRT</sequence>
<dbReference type="Proteomes" id="UP001148629">
    <property type="component" value="Unassembled WGS sequence"/>
</dbReference>
<proteinExistence type="predicted"/>
<comment type="caution">
    <text evidence="1">The sequence shown here is derived from an EMBL/GenBank/DDBJ whole genome shotgun (WGS) entry which is preliminary data.</text>
</comment>
<keyword evidence="2" id="KW-1185">Reference proteome</keyword>
<evidence type="ECO:0000313" key="1">
    <source>
        <dbReference type="EMBL" id="KAJ3523195.1"/>
    </source>
</evidence>
<protein>
    <submittedName>
        <fullName evidence="1">Uncharacterized protein</fullName>
    </submittedName>
</protein>
<dbReference type="EMBL" id="JANRMS010002299">
    <property type="protein sequence ID" value="KAJ3523195.1"/>
    <property type="molecule type" value="Genomic_DNA"/>
</dbReference>
<gene>
    <name evidence="1" type="ORF">NM208_g12548</name>
</gene>